<reference evidence="1" key="1">
    <citation type="journal article" date="2019" name="Sci. Rep.">
        <title>Draft genome of Tanacetum cinerariifolium, the natural source of mosquito coil.</title>
        <authorList>
            <person name="Yamashiro T."/>
            <person name="Shiraishi A."/>
            <person name="Satake H."/>
            <person name="Nakayama K."/>
        </authorList>
    </citation>
    <scope>NUCLEOTIDE SEQUENCE</scope>
</reference>
<accession>A0A699H8L5</accession>
<dbReference type="AlphaFoldDB" id="A0A699H8L5"/>
<comment type="caution">
    <text evidence="1">The sequence shown here is derived from an EMBL/GenBank/DDBJ whole genome shotgun (WGS) entry which is preliminary data.</text>
</comment>
<gene>
    <name evidence="1" type="ORF">Tci_334835</name>
</gene>
<dbReference type="EMBL" id="BKCJ010119892">
    <property type="protein sequence ID" value="GEX62860.1"/>
    <property type="molecule type" value="Genomic_DNA"/>
</dbReference>
<proteinExistence type="predicted"/>
<organism evidence="1">
    <name type="scientific">Tanacetum cinerariifolium</name>
    <name type="common">Dalmatian daisy</name>
    <name type="synonym">Chrysanthemum cinerariifolium</name>
    <dbReference type="NCBI Taxonomy" id="118510"/>
    <lineage>
        <taxon>Eukaryota</taxon>
        <taxon>Viridiplantae</taxon>
        <taxon>Streptophyta</taxon>
        <taxon>Embryophyta</taxon>
        <taxon>Tracheophyta</taxon>
        <taxon>Spermatophyta</taxon>
        <taxon>Magnoliopsida</taxon>
        <taxon>eudicotyledons</taxon>
        <taxon>Gunneridae</taxon>
        <taxon>Pentapetalae</taxon>
        <taxon>asterids</taxon>
        <taxon>campanulids</taxon>
        <taxon>Asterales</taxon>
        <taxon>Asteraceae</taxon>
        <taxon>Asteroideae</taxon>
        <taxon>Anthemideae</taxon>
        <taxon>Anthemidinae</taxon>
        <taxon>Tanacetum</taxon>
    </lineage>
</organism>
<sequence length="494" mass="54922">VAFCPGLRFVLDCVLPSIAFCSFKDQLLCFAKDKLCQTQNRIAFCLVLRFASEDCVLKNLAFCLLKKNLAFCLRDIAFCPSQFLRFVKPNGEALRKCILSGPYKPTTVLVQAIEANNDSLAILEHTTVETPTNMPPENKSHFLAEKEAIHLILTGIGDDIYSTVDASQTAQEMWESIERFQQGQRSISSTTSAGMVKIKKSCKTTNNNLRTSLNSKNKNVDTTLRYKNDDYSGQFGTQRTVNVVAAREKVGSTVVQQSGIQCFNCREFGHFAKEYRKTKMVKDSAYHKEKMLLCKQAKQGVSLQAEQYDWLTDTDEEVDEQELEAHYSYMTKIQEVPTADSGTDSEPVEQVENKAGYNVFANHLQHSKQSESVSNTCLVETDDSNVTHDSPDMCEDDIQNDQNDVESDDERVVLANLIANLKLDVEENKKIQKQLKKANTSLAQELKECKAILAETMQSSSAVGSLYLSMGNLSSLAVGKSFGSGNSSLAVGMP</sequence>
<protein>
    <recommendedName>
        <fullName evidence="2">CCHC-type domain-containing protein</fullName>
    </recommendedName>
</protein>
<evidence type="ECO:0008006" key="2">
    <source>
        <dbReference type="Google" id="ProtNLM"/>
    </source>
</evidence>
<dbReference type="Gene3D" id="4.10.60.10">
    <property type="entry name" value="Zinc finger, CCHC-type"/>
    <property type="match status" value="1"/>
</dbReference>
<name>A0A699H8L5_TANCI</name>
<feature type="non-terminal residue" evidence="1">
    <location>
        <position position="1"/>
    </location>
</feature>
<evidence type="ECO:0000313" key="1">
    <source>
        <dbReference type="EMBL" id="GEX62860.1"/>
    </source>
</evidence>